<gene>
    <name evidence="3" type="ORF">Syn7803C2_140</name>
    <name evidence="1" type="ORF">Syn7803C85_143</name>
    <name evidence="2" type="ORF">Syn7803US33_140</name>
</gene>
<dbReference type="Proteomes" id="UP000185284">
    <property type="component" value="Segment"/>
</dbReference>
<dbReference type="Gene3D" id="2.30.30.100">
    <property type="match status" value="1"/>
</dbReference>
<keyword evidence="5" id="KW-1185">Reference proteome</keyword>
<dbReference type="Proteomes" id="UP000033005">
    <property type="component" value="Segment"/>
</dbReference>
<dbReference type="EMBL" id="KJ019156">
    <property type="protein sequence ID" value="AIX45059.1"/>
    <property type="molecule type" value="Genomic_DNA"/>
</dbReference>
<dbReference type="EMBL" id="KJ019094">
    <property type="protein sequence ID" value="AIX29821.1"/>
    <property type="molecule type" value="Genomic_DNA"/>
</dbReference>
<evidence type="ECO:0000313" key="6">
    <source>
        <dbReference type="Proteomes" id="UP000185284"/>
    </source>
</evidence>
<protein>
    <submittedName>
        <fullName evidence="2">Uncharacterized protein</fullName>
    </submittedName>
</protein>
<dbReference type="Proteomes" id="UP000185283">
    <property type="component" value="Segment"/>
</dbReference>
<evidence type="ECO:0000313" key="2">
    <source>
        <dbReference type="EMBL" id="AIX29821.1"/>
    </source>
</evidence>
<sequence>MTEQTQETPQLRTNHNIRLVILDTKETVLCLFGEIQDNKAENVIGYKMMYPFSLSLGNVNEDGTIPISYTRWCPYTPVQDFKLTGDHIISVTYPDDGILNNYVGELEQYGITEDQLFYNVEETNGDNSEPNQAAE</sequence>
<evidence type="ECO:0000313" key="1">
    <source>
        <dbReference type="EMBL" id="AIX20606.1"/>
    </source>
</evidence>
<dbReference type="EMBL" id="KJ019054">
    <property type="protein sequence ID" value="AIX20606.1"/>
    <property type="molecule type" value="Genomic_DNA"/>
</dbReference>
<dbReference type="GeneID" id="24172284"/>
<accession>A0A0E3FLI3</accession>
<name>A0A0E3FLI3_9CAUD</name>
<dbReference type="RefSeq" id="YP_009134642.1">
    <property type="nucleotide sequence ID" value="NC_026928.1"/>
</dbReference>
<evidence type="ECO:0000313" key="4">
    <source>
        <dbReference type="Proteomes" id="UP000033005"/>
    </source>
</evidence>
<proteinExistence type="predicted"/>
<organism evidence="2 6">
    <name type="scientific">Synechococcus phage ACG-2014e</name>
    <dbReference type="NCBI Taxonomy" id="1493510"/>
    <lineage>
        <taxon>Viruses</taxon>
        <taxon>Duplodnaviria</taxon>
        <taxon>Heunggongvirae</taxon>
        <taxon>Uroviricota</taxon>
        <taxon>Caudoviricetes</taxon>
        <taxon>Pantevenvirales</taxon>
        <taxon>Kyanoviridae</taxon>
        <taxon>Chalconvirus</taxon>
        <taxon>Chalconvirus acg2014e</taxon>
    </lineage>
</organism>
<dbReference type="OrthoDB" id="20102at10239"/>
<evidence type="ECO:0000313" key="3">
    <source>
        <dbReference type="EMBL" id="AIX45059.1"/>
    </source>
</evidence>
<reference evidence="4 5" key="1">
    <citation type="submission" date="2013-12" db="EMBL/GenBank/DDBJ databases">
        <title>Ecological redundancy of diverse viral populations within a natural community.</title>
        <authorList>
            <person name="Gregory A.C."/>
            <person name="LaButti K."/>
            <person name="Copeland A."/>
            <person name="Woyke T."/>
            <person name="Sullivan M.B."/>
        </authorList>
    </citation>
    <scope>NUCLEOTIDE SEQUENCE [LARGE SCALE GENOMIC DNA]</scope>
    <source>
        <strain evidence="3">Syn7803C2</strain>
        <strain evidence="1">Syn7803C85</strain>
        <strain evidence="2">Syn7803US33</strain>
    </source>
</reference>
<evidence type="ECO:0000313" key="5">
    <source>
        <dbReference type="Proteomes" id="UP000185283"/>
    </source>
</evidence>
<dbReference type="KEGG" id="vg:24172284"/>